<feature type="repeat" description="WD" evidence="6">
    <location>
        <begin position="259"/>
        <end position="300"/>
    </location>
</feature>
<keyword evidence="3 7" id="KW-0963">Cytoplasm</keyword>
<proteinExistence type="inferred from homology"/>
<keyword evidence="5 7" id="KW-0677">Repeat</keyword>
<gene>
    <name evidence="8" type="ORF">OCBIM_22035630mg</name>
</gene>
<dbReference type="Pfam" id="PF00400">
    <property type="entry name" value="WD40"/>
    <property type="match status" value="4"/>
</dbReference>
<evidence type="ECO:0000256" key="2">
    <source>
        <dbReference type="ARBA" id="ARBA00009890"/>
    </source>
</evidence>
<dbReference type="KEGG" id="obi:106877696"/>
<dbReference type="GO" id="GO:0032535">
    <property type="term" value="P:regulation of cellular component size"/>
    <property type="evidence" value="ECO:0007669"/>
    <property type="project" value="UniProtKB-ARBA"/>
</dbReference>
<dbReference type="AlphaFoldDB" id="A0A0L8GCZ4"/>
<dbReference type="GO" id="GO:0051897">
    <property type="term" value="P:positive regulation of phosphatidylinositol 3-kinase/protein kinase B signal transduction"/>
    <property type="evidence" value="ECO:0007669"/>
    <property type="project" value="UniProtKB-ARBA"/>
</dbReference>
<dbReference type="FunFam" id="2.130.10.10:FF:000505">
    <property type="entry name" value="Blast:Protein LST8 homolog"/>
    <property type="match status" value="1"/>
</dbReference>
<protein>
    <recommendedName>
        <fullName evidence="7">Target of rapamycin complex subunit lst8</fullName>
        <shortName evidence="7">TORC subunit lst8</shortName>
    </recommendedName>
</protein>
<dbReference type="EMBL" id="KQ422481">
    <property type="protein sequence ID" value="KOF74798.1"/>
    <property type="molecule type" value="Genomic_DNA"/>
</dbReference>
<dbReference type="GO" id="GO:0031932">
    <property type="term" value="C:TORC2 complex"/>
    <property type="evidence" value="ECO:0007669"/>
    <property type="project" value="UniProtKB-UniRule"/>
</dbReference>
<comment type="subunit">
    <text evidence="7">Part of TORC1 complex. Part of the TORC2 complex.</text>
</comment>
<dbReference type="PROSITE" id="PS00678">
    <property type="entry name" value="WD_REPEATS_1"/>
    <property type="match status" value="1"/>
</dbReference>
<dbReference type="PROSITE" id="PS50294">
    <property type="entry name" value="WD_REPEATS_REGION"/>
    <property type="match status" value="1"/>
</dbReference>
<dbReference type="GO" id="GO:0032956">
    <property type="term" value="P:regulation of actin cytoskeleton organization"/>
    <property type="evidence" value="ECO:0007669"/>
    <property type="project" value="TreeGrafter"/>
</dbReference>
<evidence type="ECO:0000256" key="1">
    <source>
        <dbReference type="ARBA" id="ARBA00004496"/>
    </source>
</evidence>
<dbReference type="InterPro" id="IPR015943">
    <property type="entry name" value="WD40/YVTN_repeat-like_dom_sf"/>
</dbReference>
<dbReference type="InterPro" id="IPR019775">
    <property type="entry name" value="WD40_repeat_CS"/>
</dbReference>
<dbReference type="OrthoDB" id="400at2759"/>
<evidence type="ECO:0000256" key="7">
    <source>
        <dbReference type="RuleBase" id="RU369068"/>
    </source>
</evidence>
<comment type="similarity">
    <text evidence="2 7">Belongs to the WD repeat LST8 family.</text>
</comment>
<reference evidence="8" key="1">
    <citation type="submission" date="2015-07" db="EMBL/GenBank/DDBJ databases">
        <title>MeaNS - Measles Nucleotide Surveillance Program.</title>
        <authorList>
            <person name="Tran T."/>
            <person name="Druce J."/>
        </authorList>
    </citation>
    <scope>NUCLEOTIDE SEQUENCE</scope>
    <source>
        <strain evidence="8">UCB-OBI-ISO-001</strain>
        <tissue evidence="8">Gonad</tissue>
    </source>
</reference>
<evidence type="ECO:0000256" key="4">
    <source>
        <dbReference type="ARBA" id="ARBA00022574"/>
    </source>
</evidence>
<evidence type="ECO:0000256" key="6">
    <source>
        <dbReference type="PROSITE-ProRule" id="PRU00221"/>
    </source>
</evidence>
<dbReference type="PROSITE" id="PS50082">
    <property type="entry name" value="WD_REPEATS_2"/>
    <property type="match status" value="3"/>
</dbReference>
<evidence type="ECO:0000256" key="5">
    <source>
        <dbReference type="ARBA" id="ARBA00022737"/>
    </source>
</evidence>
<dbReference type="PANTHER" id="PTHR19842">
    <property type="entry name" value="G BETA-LIKE PROTEIN GBL"/>
    <property type="match status" value="1"/>
</dbReference>
<comment type="function">
    <text evidence="7">Subunit of TORC1 and TORC2, which regulate cell growth and survival in response to nutrient and hormonal signals.</text>
</comment>
<name>A0A0L8GCZ4_OCTBM</name>
<dbReference type="GO" id="GO:0038203">
    <property type="term" value="P:TORC2 signaling"/>
    <property type="evidence" value="ECO:0007669"/>
    <property type="project" value="UniProtKB-ARBA"/>
</dbReference>
<dbReference type="InterPro" id="IPR001680">
    <property type="entry name" value="WD40_rpt"/>
</dbReference>
<comment type="subcellular location">
    <subcellularLocation>
        <location evidence="1 7">Cytoplasm</location>
    </subcellularLocation>
</comment>
<evidence type="ECO:0000256" key="3">
    <source>
        <dbReference type="ARBA" id="ARBA00022490"/>
    </source>
</evidence>
<feature type="repeat" description="WD" evidence="6">
    <location>
        <begin position="313"/>
        <end position="343"/>
    </location>
</feature>
<dbReference type="SMART" id="SM00320">
    <property type="entry name" value="WD40"/>
    <property type="match status" value="6"/>
</dbReference>
<dbReference type="InterPro" id="IPR037588">
    <property type="entry name" value="MLST8"/>
</dbReference>
<dbReference type="SUPFAM" id="SSF50998">
    <property type="entry name" value="Quinoprotein alcohol dehydrogenase-like"/>
    <property type="match status" value="1"/>
</dbReference>
<dbReference type="OMA" id="VQRNYKH"/>
<accession>A0A0L8GCZ4</accession>
<evidence type="ECO:0000313" key="8">
    <source>
        <dbReference type="EMBL" id="KOF74798.1"/>
    </source>
</evidence>
<keyword evidence="4 6" id="KW-0853">WD repeat</keyword>
<feature type="repeat" description="WD" evidence="6">
    <location>
        <begin position="124"/>
        <end position="165"/>
    </location>
</feature>
<dbReference type="PANTHER" id="PTHR19842:SF0">
    <property type="entry name" value="TARGET OF RAPAMYCIN COMPLEX SUBUNIT LST8"/>
    <property type="match status" value="1"/>
</dbReference>
<sequence>MGLCISGVSSVIGVQTEGINCLGHVMSDQRRMRGEYVRRRVEEASMNNPPNSADPVILVTGGYDHGIRFWHAYSGVCSRTVQFTDSQVNDLEITPDRQFVAGAGFQHIRMFDINSKSSSPLIDYEGLSKNVTAVGFQEDGKWMYSGGEDMTTRIWDQRSRNPQSQRMFAGNAPVNCVCLHPNQGELFIGDQNGVIHVWDLKSNHKEPCIPELDASIQSICIDPMGTMMACVNNKGRCYVWSLSGSHKSECSFLHKRAEFQAHKRYALKCMFSPDSTLLATTSADCTAVIWKTADFSKLTELKDNTQRWVWDCAFSGDSQYIITASSDNVARLWSVESGEVRREYKGHQKAIISLAFRDEVLS</sequence>
<dbReference type="InterPro" id="IPR011047">
    <property type="entry name" value="Quinoprotein_ADH-like_sf"/>
</dbReference>
<dbReference type="STRING" id="37653.A0A0L8GCZ4"/>
<organism evidence="8">
    <name type="scientific">Octopus bimaculoides</name>
    <name type="common">California two-spotted octopus</name>
    <dbReference type="NCBI Taxonomy" id="37653"/>
    <lineage>
        <taxon>Eukaryota</taxon>
        <taxon>Metazoa</taxon>
        <taxon>Spiralia</taxon>
        <taxon>Lophotrochozoa</taxon>
        <taxon>Mollusca</taxon>
        <taxon>Cephalopoda</taxon>
        <taxon>Coleoidea</taxon>
        <taxon>Octopodiformes</taxon>
        <taxon>Octopoda</taxon>
        <taxon>Incirrata</taxon>
        <taxon>Octopodidae</taxon>
        <taxon>Octopus</taxon>
    </lineage>
</organism>
<dbReference type="GO" id="GO:0005737">
    <property type="term" value="C:cytoplasm"/>
    <property type="evidence" value="ECO:0007669"/>
    <property type="project" value="UniProtKB-SubCell"/>
</dbReference>
<dbReference type="Gene3D" id="2.130.10.10">
    <property type="entry name" value="YVTN repeat-like/Quinoprotein amine dehydrogenase"/>
    <property type="match status" value="1"/>
</dbReference>
<dbReference type="GO" id="GO:0031931">
    <property type="term" value="C:TORC1 complex"/>
    <property type="evidence" value="ECO:0007669"/>
    <property type="project" value="UniProtKB-UniRule"/>
</dbReference>